<dbReference type="Proteomes" id="UP000434209">
    <property type="component" value="Chromosome 1"/>
</dbReference>
<dbReference type="InterPro" id="IPR010982">
    <property type="entry name" value="Lambda_DNA-bd_dom_sf"/>
</dbReference>
<protein>
    <submittedName>
        <fullName evidence="2">XRE family transcriptional regulator</fullName>
    </submittedName>
</protein>
<dbReference type="RefSeq" id="WP_158756907.1">
    <property type="nucleotide sequence ID" value="NZ_CP046909.1"/>
</dbReference>
<accession>A0A7Z2G2T7</accession>
<sequence length="114" mass="12674">MSRRSHANHERQRLDSVWDALENTPEAAQNMTLRSDLMITLEEHIKRSKLTQTQAAALFGVTQPRVSDLMRRKIDLFSLDSLINMAVAAGMKVEMRITAASPHDGGTQEKTAAG</sequence>
<dbReference type="OrthoDB" id="129377at2"/>
<evidence type="ECO:0000259" key="1">
    <source>
        <dbReference type="Pfam" id="PF13744"/>
    </source>
</evidence>
<dbReference type="Gene3D" id="1.10.260.40">
    <property type="entry name" value="lambda repressor-like DNA-binding domains"/>
    <property type="match status" value="1"/>
</dbReference>
<name>A0A7Z2G2T7_9BURK</name>
<dbReference type="InterPro" id="IPR039554">
    <property type="entry name" value="HigA2-like_HTH"/>
</dbReference>
<evidence type="ECO:0000313" key="2">
    <source>
        <dbReference type="EMBL" id="QGZ53734.1"/>
    </source>
</evidence>
<proteinExistence type="predicted"/>
<dbReference type="SUPFAM" id="SSF47413">
    <property type="entry name" value="lambda repressor-like DNA-binding domains"/>
    <property type="match status" value="1"/>
</dbReference>
<dbReference type="GO" id="GO:0003677">
    <property type="term" value="F:DNA binding"/>
    <property type="evidence" value="ECO:0007669"/>
    <property type="project" value="InterPro"/>
</dbReference>
<reference evidence="2 3" key="1">
    <citation type="submission" date="2019-12" db="EMBL/GenBank/DDBJ databases">
        <title>Paraburkholderia acidiphila 7Q-K02 sp. nov and Paraburkholderia acidisoli DHF22 sp. nov., two strains isolated from forest soil.</title>
        <authorList>
            <person name="Gao Z."/>
            <person name="Qiu L."/>
        </authorList>
    </citation>
    <scope>NUCLEOTIDE SEQUENCE [LARGE SCALE GENOMIC DNA]</scope>
    <source>
        <strain evidence="2 3">7Q-K02</strain>
    </source>
</reference>
<keyword evidence="3" id="KW-1185">Reference proteome</keyword>
<feature type="domain" description="HigA2-like helix-turn-helix" evidence="1">
    <location>
        <begin position="26"/>
        <end position="97"/>
    </location>
</feature>
<dbReference type="KEGG" id="pacp:FAZ97_01765"/>
<organism evidence="2 3">
    <name type="scientific">Paraburkholderia acidiphila</name>
    <dbReference type="NCBI Taxonomy" id="2571747"/>
    <lineage>
        <taxon>Bacteria</taxon>
        <taxon>Pseudomonadati</taxon>
        <taxon>Pseudomonadota</taxon>
        <taxon>Betaproteobacteria</taxon>
        <taxon>Burkholderiales</taxon>
        <taxon>Burkholderiaceae</taxon>
        <taxon>Paraburkholderia</taxon>
    </lineage>
</organism>
<gene>
    <name evidence="2" type="ORF">FAZ97_01765</name>
</gene>
<evidence type="ECO:0000313" key="3">
    <source>
        <dbReference type="Proteomes" id="UP000434209"/>
    </source>
</evidence>
<dbReference type="AlphaFoldDB" id="A0A7Z2G2T7"/>
<dbReference type="InterPro" id="IPR001387">
    <property type="entry name" value="Cro/C1-type_HTH"/>
</dbReference>
<dbReference type="CDD" id="cd00093">
    <property type="entry name" value="HTH_XRE"/>
    <property type="match status" value="1"/>
</dbReference>
<dbReference type="Pfam" id="PF13744">
    <property type="entry name" value="HTH_37"/>
    <property type="match status" value="1"/>
</dbReference>
<dbReference type="EMBL" id="CP046909">
    <property type="protein sequence ID" value="QGZ53734.1"/>
    <property type="molecule type" value="Genomic_DNA"/>
</dbReference>